<dbReference type="KEGG" id="dci:113466722"/>
<feature type="compositionally biased region" description="Polar residues" evidence="1">
    <location>
        <begin position="1"/>
        <end position="10"/>
    </location>
</feature>
<gene>
    <name evidence="3" type="primary">LOC113466722</name>
</gene>
<feature type="region of interest" description="Disordered" evidence="1">
    <location>
        <begin position="1"/>
        <end position="24"/>
    </location>
</feature>
<proteinExistence type="predicted"/>
<dbReference type="Proteomes" id="UP000079169">
    <property type="component" value="Unplaced"/>
</dbReference>
<organism evidence="2 3">
    <name type="scientific">Diaphorina citri</name>
    <name type="common">Asian citrus psyllid</name>
    <dbReference type="NCBI Taxonomy" id="121845"/>
    <lineage>
        <taxon>Eukaryota</taxon>
        <taxon>Metazoa</taxon>
        <taxon>Ecdysozoa</taxon>
        <taxon>Arthropoda</taxon>
        <taxon>Hexapoda</taxon>
        <taxon>Insecta</taxon>
        <taxon>Pterygota</taxon>
        <taxon>Neoptera</taxon>
        <taxon>Paraneoptera</taxon>
        <taxon>Hemiptera</taxon>
        <taxon>Sternorrhyncha</taxon>
        <taxon>Psylloidea</taxon>
        <taxon>Psyllidae</taxon>
        <taxon>Diaphorininae</taxon>
        <taxon>Diaphorina</taxon>
    </lineage>
</organism>
<evidence type="ECO:0000313" key="3">
    <source>
        <dbReference type="RefSeq" id="XP_026678186.1"/>
    </source>
</evidence>
<sequence>MPSKNMNNGLPKNMESATGDLKTSDVDKINEQTHHQMQDEYTKDLAYSPVNKLKFLFVRTTTRYADSRWKTRMDKYLKIPSELPKEPASKKSDATNIKFDSKVSQMKNIVQSILEKYVDKSKISQHGTLRKSKLQFNNSIVSIFLKGRYGTRW</sequence>
<dbReference type="AlphaFoldDB" id="A0A3Q0IPH0"/>
<dbReference type="RefSeq" id="XP_026678186.1">
    <property type="nucleotide sequence ID" value="XM_026822385.1"/>
</dbReference>
<evidence type="ECO:0000256" key="1">
    <source>
        <dbReference type="SAM" id="MobiDB-lite"/>
    </source>
</evidence>
<evidence type="ECO:0000313" key="2">
    <source>
        <dbReference type="Proteomes" id="UP000079169"/>
    </source>
</evidence>
<dbReference type="PaxDb" id="121845-A0A3Q0IPH0"/>
<dbReference type="GeneID" id="113466722"/>
<name>A0A3Q0IPH0_DIACI</name>
<accession>A0A3Q0IPH0</accession>
<reference evidence="3" key="1">
    <citation type="submission" date="2025-08" db="UniProtKB">
        <authorList>
            <consortium name="RefSeq"/>
        </authorList>
    </citation>
    <scope>IDENTIFICATION</scope>
</reference>
<keyword evidence="2" id="KW-1185">Reference proteome</keyword>
<protein>
    <submittedName>
        <fullName evidence="3">Uncharacterized protein LOC113466722</fullName>
    </submittedName>
</protein>